<evidence type="ECO:0000256" key="8">
    <source>
        <dbReference type="ARBA" id="ARBA00023273"/>
    </source>
</evidence>
<sequence>MAEESKNNETYQNEEFEPRVRWCNPHVLELMTFVGKDIFAIAHDIYIIFFNYKTSTETVYVANSLERGDGVDALAGHRTHMFAFAEKVQNARIFVVMYPSFNILAELKEVDAKRFKAICMMECDLIAGLTGFPTYLVTVWCWRTSQRLYHVETGVKQRRQLFM</sequence>
<dbReference type="AlphaFoldDB" id="A0AAD7YUW3"/>
<evidence type="ECO:0000256" key="4">
    <source>
        <dbReference type="ARBA" id="ARBA00022574"/>
    </source>
</evidence>
<evidence type="ECO:0000256" key="6">
    <source>
        <dbReference type="ARBA" id="ARBA00023054"/>
    </source>
</evidence>
<keyword evidence="5" id="KW-0677">Repeat</keyword>
<evidence type="ECO:0000313" key="10">
    <source>
        <dbReference type="Proteomes" id="UP001231518"/>
    </source>
</evidence>
<keyword evidence="3" id="KW-0963">Cytoplasm</keyword>
<keyword evidence="6" id="KW-0175">Coiled coil</keyword>
<organism evidence="9 10">
    <name type="scientific">Mythimna separata</name>
    <name type="common">Oriental armyworm</name>
    <name type="synonym">Pseudaletia separata</name>
    <dbReference type="NCBI Taxonomy" id="271217"/>
    <lineage>
        <taxon>Eukaryota</taxon>
        <taxon>Metazoa</taxon>
        <taxon>Ecdysozoa</taxon>
        <taxon>Arthropoda</taxon>
        <taxon>Hexapoda</taxon>
        <taxon>Insecta</taxon>
        <taxon>Pterygota</taxon>
        <taxon>Neoptera</taxon>
        <taxon>Endopterygota</taxon>
        <taxon>Lepidoptera</taxon>
        <taxon>Glossata</taxon>
        <taxon>Ditrysia</taxon>
        <taxon>Noctuoidea</taxon>
        <taxon>Noctuidae</taxon>
        <taxon>Noctuinae</taxon>
        <taxon>Hadenini</taxon>
        <taxon>Mythimna</taxon>
    </lineage>
</organism>
<keyword evidence="4" id="KW-0853">WD repeat</keyword>
<dbReference type="GO" id="GO:0060271">
    <property type="term" value="P:cilium assembly"/>
    <property type="evidence" value="ECO:0007669"/>
    <property type="project" value="TreeGrafter"/>
</dbReference>
<reference evidence="9" key="1">
    <citation type="submission" date="2023-03" db="EMBL/GenBank/DDBJ databases">
        <title>Chromosome-level genomes of two armyworms, Mythimna separata and Mythimna loreyi, provide insights into the biosynthesis and reception of sex pheromones.</title>
        <authorList>
            <person name="Zhao H."/>
        </authorList>
    </citation>
    <scope>NUCLEOTIDE SEQUENCE</scope>
    <source>
        <strain evidence="9">BeijingLab</strain>
        <tissue evidence="9">Pupa</tissue>
    </source>
</reference>
<evidence type="ECO:0000256" key="7">
    <source>
        <dbReference type="ARBA" id="ARBA00023212"/>
    </source>
</evidence>
<keyword evidence="8" id="KW-0966">Cell projection</keyword>
<dbReference type="GO" id="GO:0005930">
    <property type="term" value="C:axoneme"/>
    <property type="evidence" value="ECO:0007669"/>
    <property type="project" value="TreeGrafter"/>
</dbReference>
<evidence type="ECO:0000256" key="2">
    <source>
        <dbReference type="ARBA" id="ARBA00004245"/>
    </source>
</evidence>
<evidence type="ECO:0000256" key="1">
    <source>
        <dbReference type="ARBA" id="ARBA00004138"/>
    </source>
</evidence>
<evidence type="ECO:0000313" key="9">
    <source>
        <dbReference type="EMBL" id="KAJ8726673.1"/>
    </source>
</evidence>
<gene>
    <name evidence="9" type="ORF">PYW07_001371</name>
</gene>
<evidence type="ECO:0000256" key="5">
    <source>
        <dbReference type="ARBA" id="ARBA00022737"/>
    </source>
</evidence>
<comment type="caution">
    <text evidence="9">The sequence shown here is derived from an EMBL/GenBank/DDBJ whole genome shotgun (WGS) entry which is preliminary data.</text>
</comment>
<dbReference type="Proteomes" id="UP001231518">
    <property type="component" value="Chromosome 10"/>
</dbReference>
<name>A0AAD7YUW3_MYTSE</name>
<evidence type="ECO:0000256" key="3">
    <source>
        <dbReference type="ARBA" id="ARBA00022490"/>
    </source>
</evidence>
<accession>A0AAD7YUW3</accession>
<dbReference type="PANTHER" id="PTHR14885">
    <property type="entry name" value="CILIA- AND FLAGELLA-ASSOCIATED PROTEIN 43-RELATED"/>
    <property type="match status" value="1"/>
</dbReference>
<protein>
    <submittedName>
        <fullName evidence="9">Uncharacterized protein</fullName>
    </submittedName>
</protein>
<comment type="subcellular location">
    <subcellularLocation>
        <location evidence="1">Cell projection</location>
        <location evidence="1">Cilium</location>
    </subcellularLocation>
    <subcellularLocation>
        <location evidence="2">Cytoplasm</location>
        <location evidence="2">Cytoskeleton</location>
    </subcellularLocation>
</comment>
<keyword evidence="10" id="KW-1185">Reference proteome</keyword>
<dbReference type="PANTHER" id="PTHR14885:SF1">
    <property type="entry name" value="CILIA- AND FLAGELLA-ASSOCIATED PROTEIN 43"/>
    <property type="match status" value="1"/>
</dbReference>
<keyword evidence="7" id="KW-0206">Cytoskeleton</keyword>
<proteinExistence type="predicted"/>
<dbReference type="EMBL" id="JARGEI010000009">
    <property type="protein sequence ID" value="KAJ8726673.1"/>
    <property type="molecule type" value="Genomic_DNA"/>
</dbReference>